<dbReference type="PROSITE" id="PS50885">
    <property type="entry name" value="HAMP"/>
    <property type="match status" value="2"/>
</dbReference>
<dbReference type="GO" id="GO:0007165">
    <property type="term" value="P:signal transduction"/>
    <property type="evidence" value="ECO:0007669"/>
    <property type="project" value="UniProtKB-KW"/>
</dbReference>
<comment type="subcellular location">
    <subcellularLocation>
        <location evidence="1">Membrane</location>
    </subcellularLocation>
</comment>
<sequence length="626" mass="65515">MKNLRISNKLLTIFGCIGVVLAGLAWFSVSQLGALNDLSTLVIGDRMPKIMAAQDMSTATASFRAAEGQHILAEDATDMSAAEGKLRDNRAKIEQDYRMLDASLRKPEARQLLGGFRQSLNSYFDENAKLLVLSRANNNAAASALMRGKSQDAFDALTVAAQKLTTFETNLATESGTEAAAVHSRARMLLLGAVGLALMAMAAMLVLLVRMIAVPMAQVTAALADLAAGKMDTPVPDGDRADEVGALARAMKSLRDQLAAAERAKQEQTDLIVDSIGQGLSRLADGDLVSRIETELTGPFSKLKTDFNGAMDVLQQTLSQVSAATNGINNGAGDIRQASDDLSQRTEQQAASLEETAAAMDEITGTVRKTAEDAKQANTAVAQARQEAEHGGDVVRRAVEAMAAIERASAEISDIISVIDGIAFQTNLLALNAGVEAARAGDAGKGFAVVASEVRALAQRSADAAKDVKSRITQSSQQVGAGVDLVNQSGDALSSIIGRIAEINTLVSQMAASAEQQASGLAQVNTAVSEMDGVTQQNAAMVEESTAAARSLSSEAEELARQVSKFRTGTGGSAPVQQRGSTVHQLQQRAAEAGQRIAARAAPRAAATRTVGNTALATDTDDWSEF</sequence>
<dbReference type="CDD" id="cd11386">
    <property type="entry name" value="MCP_signal"/>
    <property type="match status" value="1"/>
</dbReference>
<dbReference type="GO" id="GO:0006935">
    <property type="term" value="P:chemotaxis"/>
    <property type="evidence" value="ECO:0007669"/>
    <property type="project" value="UniProtKB-KW"/>
</dbReference>
<dbReference type="STRING" id="1166340.SAMN05192583_0973"/>
<comment type="similarity">
    <text evidence="3">Belongs to the methyl-accepting chemotaxis (MCP) protein family.</text>
</comment>
<feature type="domain" description="HAMP" evidence="8">
    <location>
        <begin position="273"/>
        <end position="319"/>
    </location>
</feature>
<evidence type="ECO:0000256" key="3">
    <source>
        <dbReference type="ARBA" id="ARBA00029447"/>
    </source>
</evidence>
<keyword evidence="10" id="KW-1185">Reference proteome</keyword>
<dbReference type="CDD" id="cd19411">
    <property type="entry name" value="MCP2201-like_sensor"/>
    <property type="match status" value="1"/>
</dbReference>
<dbReference type="PANTHER" id="PTHR43531">
    <property type="entry name" value="PROTEIN ICFG"/>
    <property type="match status" value="1"/>
</dbReference>
<evidence type="ECO:0000313" key="9">
    <source>
        <dbReference type="EMBL" id="SEM71790.1"/>
    </source>
</evidence>
<dbReference type="Proteomes" id="UP000199206">
    <property type="component" value="Unassembled WGS sequence"/>
</dbReference>
<dbReference type="Gene3D" id="1.10.287.950">
    <property type="entry name" value="Methyl-accepting chemotaxis protein"/>
    <property type="match status" value="1"/>
</dbReference>
<proteinExistence type="inferred from homology"/>
<keyword evidence="5" id="KW-0175">Coiled coil</keyword>
<dbReference type="Pfam" id="PF00672">
    <property type="entry name" value="HAMP"/>
    <property type="match status" value="1"/>
</dbReference>
<evidence type="ECO:0000313" key="10">
    <source>
        <dbReference type="Proteomes" id="UP000199206"/>
    </source>
</evidence>
<keyword evidence="6" id="KW-0812">Transmembrane</keyword>
<dbReference type="PANTHER" id="PTHR43531:SF11">
    <property type="entry name" value="METHYL-ACCEPTING CHEMOTAXIS PROTEIN 3"/>
    <property type="match status" value="1"/>
</dbReference>
<evidence type="ECO:0000256" key="1">
    <source>
        <dbReference type="ARBA" id="ARBA00004370"/>
    </source>
</evidence>
<dbReference type="OrthoDB" id="5292010at2"/>
<evidence type="ECO:0000256" key="2">
    <source>
        <dbReference type="ARBA" id="ARBA00022500"/>
    </source>
</evidence>
<evidence type="ECO:0000259" key="7">
    <source>
        <dbReference type="PROSITE" id="PS50111"/>
    </source>
</evidence>
<dbReference type="Pfam" id="PF00015">
    <property type="entry name" value="MCPsignal"/>
    <property type="match status" value="1"/>
</dbReference>
<dbReference type="GO" id="GO:0016020">
    <property type="term" value="C:membrane"/>
    <property type="evidence" value="ECO:0007669"/>
    <property type="project" value="UniProtKB-SubCell"/>
</dbReference>
<dbReference type="CDD" id="cd06225">
    <property type="entry name" value="HAMP"/>
    <property type="match status" value="1"/>
</dbReference>
<keyword evidence="6" id="KW-1133">Transmembrane helix</keyword>
<protein>
    <submittedName>
        <fullName evidence="9">Methyl-accepting chemotaxis protein</fullName>
    </submittedName>
</protein>
<feature type="transmembrane region" description="Helical" evidence="6">
    <location>
        <begin position="188"/>
        <end position="209"/>
    </location>
</feature>
<dbReference type="InterPro" id="IPR003660">
    <property type="entry name" value="HAMP_dom"/>
</dbReference>
<dbReference type="InterPro" id="IPR047347">
    <property type="entry name" value="YvaQ-like_sensor"/>
</dbReference>
<name>A0A1H8AM31_9SPHN</name>
<organism evidence="9 10">
    <name type="scientific">Sphingomonas gellani</name>
    <dbReference type="NCBI Taxonomy" id="1166340"/>
    <lineage>
        <taxon>Bacteria</taxon>
        <taxon>Pseudomonadati</taxon>
        <taxon>Pseudomonadota</taxon>
        <taxon>Alphaproteobacteria</taxon>
        <taxon>Sphingomonadales</taxon>
        <taxon>Sphingomonadaceae</taxon>
        <taxon>Sphingomonas</taxon>
    </lineage>
</organism>
<evidence type="ECO:0000256" key="6">
    <source>
        <dbReference type="SAM" id="Phobius"/>
    </source>
</evidence>
<dbReference type="Pfam" id="PF12729">
    <property type="entry name" value="4HB_MCP_1"/>
    <property type="match status" value="1"/>
</dbReference>
<dbReference type="SMART" id="SM00283">
    <property type="entry name" value="MA"/>
    <property type="match status" value="1"/>
</dbReference>
<dbReference type="InterPro" id="IPR024478">
    <property type="entry name" value="HlyB_4HB_MCP"/>
</dbReference>
<accession>A0A1H8AM31</accession>
<dbReference type="SUPFAM" id="SSF158472">
    <property type="entry name" value="HAMP domain-like"/>
    <property type="match status" value="1"/>
</dbReference>
<dbReference type="Gene3D" id="6.10.340.10">
    <property type="match status" value="1"/>
</dbReference>
<reference evidence="10" key="1">
    <citation type="submission" date="2016-10" db="EMBL/GenBank/DDBJ databases">
        <authorList>
            <person name="Varghese N."/>
            <person name="Submissions S."/>
        </authorList>
    </citation>
    <scope>NUCLEOTIDE SEQUENCE [LARGE SCALE GENOMIC DNA]</scope>
    <source>
        <strain evidence="10">S6-262</strain>
    </source>
</reference>
<dbReference type="FunFam" id="1.10.287.950:FF:000001">
    <property type="entry name" value="Methyl-accepting chemotaxis sensory transducer"/>
    <property type="match status" value="1"/>
</dbReference>
<dbReference type="SUPFAM" id="SSF58104">
    <property type="entry name" value="Methyl-accepting chemotaxis protein (MCP) signaling domain"/>
    <property type="match status" value="1"/>
</dbReference>
<dbReference type="EMBL" id="FOCF01000002">
    <property type="protein sequence ID" value="SEM71790.1"/>
    <property type="molecule type" value="Genomic_DNA"/>
</dbReference>
<dbReference type="InterPro" id="IPR051310">
    <property type="entry name" value="MCP_chemotaxis"/>
</dbReference>
<keyword evidence="2" id="KW-0145">Chemotaxis</keyword>
<evidence type="ECO:0000256" key="5">
    <source>
        <dbReference type="SAM" id="Coils"/>
    </source>
</evidence>
<gene>
    <name evidence="9" type="ORF">SAMN05192583_0973</name>
</gene>
<keyword evidence="6" id="KW-0472">Membrane</keyword>
<dbReference type="PROSITE" id="PS50111">
    <property type="entry name" value="CHEMOTAXIS_TRANSDUC_2"/>
    <property type="match status" value="1"/>
</dbReference>
<dbReference type="SMART" id="SM00304">
    <property type="entry name" value="HAMP"/>
    <property type="match status" value="2"/>
</dbReference>
<evidence type="ECO:0000259" key="8">
    <source>
        <dbReference type="PROSITE" id="PS50885"/>
    </source>
</evidence>
<feature type="domain" description="HAMP" evidence="8">
    <location>
        <begin position="210"/>
        <end position="263"/>
    </location>
</feature>
<keyword evidence="4" id="KW-0807">Transducer</keyword>
<feature type="domain" description="Methyl-accepting transducer" evidence="7">
    <location>
        <begin position="324"/>
        <end position="553"/>
    </location>
</feature>
<dbReference type="RefSeq" id="WP_093664354.1">
    <property type="nucleotide sequence ID" value="NZ_FOCF01000002.1"/>
</dbReference>
<evidence type="ECO:0000256" key="4">
    <source>
        <dbReference type="PROSITE-ProRule" id="PRU00284"/>
    </source>
</evidence>
<dbReference type="AlphaFoldDB" id="A0A1H8AM31"/>
<dbReference type="InterPro" id="IPR004089">
    <property type="entry name" value="MCPsignal_dom"/>
</dbReference>
<feature type="coiled-coil region" evidence="5">
    <location>
        <begin position="244"/>
        <end position="271"/>
    </location>
</feature>